<dbReference type="PANTHER" id="PTHR32086:SF0">
    <property type="entry name" value="FANCONI ANEMIA GROUP D2 PROTEIN"/>
    <property type="match status" value="1"/>
</dbReference>
<feature type="compositionally biased region" description="Low complexity" evidence="6">
    <location>
        <begin position="454"/>
        <end position="465"/>
    </location>
</feature>
<organism evidence="7 8">
    <name type="scientific">Blastocystis sp. subtype 1 (strain ATCC 50177 / NandII)</name>
    <dbReference type="NCBI Taxonomy" id="478820"/>
    <lineage>
        <taxon>Eukaryota</taxon>
        <taxon>Sar</taxon>
        <taxon>Stramenopiles</taxon>
        <taxon>Bigyra</taxon>
        <taxon>Opalozoa</taxon>
        <taxon>Opalinata</taxon>
        <taxon>Blastocystidae</taxon>
        <taxon>Blastocystis</taxon>
    </lineage>
</organism>
<evidence type="ECO:0000256" key="2">
    <source>
        <dbReference type="ARBA" id="ARBA00022499"/>
    </source>
</evidence>
<keyword evidence="8" id="KW-1185">Reference proteome</keyword>
<sequence>MKSVESTVSDSQELKRYLSPISEAKTEDNASFSSFSQDSICRMFMRIPLLQMPTIQFVLGKITEHSDEEAGPNAIITLLLSQFKWLDFVSDCTSLVTGLLETLSICSRSVQIEIVNLLPELVYDSLQEMTVRELIAFLQTDSSLCSVIFSTLENLRLSEKQFSDNLSIFMNACTSTPLSDLPSVIRFLLRVCPIPATLKQNSEIITILTVIRKSCDPLKWANCSSIGSSLFEEFFSSIQQRPLISGIPVEEVLPIDVWFMAILLKEGLQTFQIERFLSRRMYKLSAGTALFETAVKGNGTALLPIFKNLIQIGEILAKSSSPRAQELAQSLFVACWHEFKHPFYQQELISSFITQIGASTVSYAFSADSATSPAGHEVTTALSTLQALAADPANREDLAKFTVFIRGVLDFAERLSVAQVTTLFTILCQLTVDSNPPANTHPDSDVNVNANPDSNVSTNSESSVNTHEDSAVNTTDESSVASGSGMINELFILVRKYLGMKDANHQRMGVLGCCAILRFYRGDEESTKNLFLFCLKSTRNLPEMRLFFYQQLLLDVQANHFPAAINRMIREEATSSLDSQFLLDFPPTDGRFATVCNGHITPEAKFNLLGEKATVCVNLLGLCAEPSPRQKQAVFLLPALLRLVVSVERAVNPSSWLEHVNAVVGCPVLGVGDDVVFDELNGSDRDAAILCQLSEILWVKTVAEVYCDCEDPTIRAECCLRIALLPTLVREFQQTTALFGVPFVPAGMEAFAKPKAKNVKNSFSLQVPPFSPQICNLFKWQELHIVRDDSVLRVLAVSDLQYSFLSLSSLRMILEDLAHTTRHLQGTPSSRAKKNDQQGVAEELMGCMSLCLLKSLSVLVARCVEYFLVGPQDFEGTENGDEFRSHSVMPIITSILDILTSLLSSSFFRDWVYTTDVTGIVAATCGGCGDDGVNLVLHNKEVAKKEPFFSVKQISPLVSGMCDLCFDHISKLSDFDAHLAILRFVHSLLFFQVELHLRLKGATEEVDLNDVKARDTQLAANDRVMREAEVKEGLRALSDRAFEVLKQDPMEGKRPAAFLKANLPFLIRLAVVFAKEPLTRLALLVESVSKENDAMFENQLVKEADLVRGQSQDFKTLTKEDFVYFFTAVCDELLRMIESVKVEEVLLVDDDACKALLSELKHLFVLLEVVVTITKKNDRQAVLVYTVKCFGQFMTFFLGPCWGVLKQLLVRFTSEIMVLIKIVQRCTRQIQSLCAHAKVTKDSSILTYVPKIKKQLEQMIYVIKETLKKEGAEDAFWLGNLKNRYLDGKEVTEEGDEELQQKREKRTNRGSKRVRAEVEKVMDDQAVEDTEDTDSSE</sequence>
<dbReference type="GO" id="GO:0005634">
    <property type="term" value="C:nucleus"/>
    <property type="evidence" value="ECO:0007669"/>
    <property type="project" value="UniProtKB-SubCell"/>
</dbReference>
<dbReference type="EMBL" id="LXWW01000228">
    <property type="protein sequence ID" value="OAO14628.1"/>
    <property type="molecule type" value="Genomic_DNA"/>
</dbReference>
<evidence type="ECO:0000313" key="8">
    <source>
        <dbReference type="Proteomes" id="UP000078348"/>
    </source>
</evidence>
<name>A0A196SC96_BLAHN</name>
<comment type="similarity">
    <text evidence="5">Belongs to the Fanconi anemia protein FANCD2 family.</text>
</comment>
<feature type="region of interest" description="Disordered" evidence="6">
    <location>
        <begin position="1292"/>
        <end position="1337"/>
    </location>
</feature>
<dbReference type="InterPro" id="IPR029448">
    <property type="entry name" value="FANCD2"/>
</dbReference>
<evidence type="ECO:0000256" key="6">
    <source>
        <dbReference type="SAM" id="MobiDB-lite"/>
    </source>
</evidence>
<dbReference type="GO" id="GO:0036297">
    <property type="term" value="P:interstrand cross-link repair"/>
    <property type="evidence" value="ECO:0007669"/>
    <property type="project" value="TreeGrafter"/>
</dbReference>
<comment type="caution">
    <text evidence="7">The sequence shown here is derived from an EMBL/GenBank/DDBJ whole genome shotgun (WGS) entry which is preliminary data.</text>
</comment>
<keyword evidence="2" id="KW-1017">Isopeptide bond</keyword>
<feature type="region of interest" description="Disordered" evidence="6">
    <location>
        <begin position="438"/>
        <end position="481"/>
    </location>
</feature>
<keyword evidence="4" id="KW-0539">Nucleus</keyword>
<dbReference type="Proteomes" id="UP000078348">
    <property type="component" value="Unassembled WGS sequence"/>
</dbReference>
<keyword evidence="3" id="KW-0832">Ubl conjugation</keyword>
<dbReference type="STRING" id="478820.A0A196SC96"/>
<protein>
    <submittedName>
        <fullName evidence="7">Fe-S protein assembly chaperone HscA</fullName>
    </submittedName>
</protein>
<dbReference type="GO" id="GO:0000793">
    <property type="term" value="C:condensed chromosome"/>
    <property type="evidence" value="ECO:0007669"/>
    <property type="project" value="TreeGrafter"/>
</dbReference>
<dbReference type="GO" id="GO:0007129">
    <property type="term" value="P:homologous chromosome pairing at meiosis"/>
    <property type="evidence" value="ECO:0007669"/>
    <property type="project" value="TreeGrafter"/>
</dbReference>
<dbReference type="PANTHER" id="PTHR32086">
    <property type="entry name" value="FANCONI ANEMIA GROUP D2 PROTEIN"/>
    <property type="match status" value="1"/>
</dbReference>
<proteinExistence type="inferred from homology"/>
<feature type="compositionally biased region" description="Basic residues" evidence="6">
    <location>
        <begin position="1303"/>
        <end position="1313"/>
    </location>
</feature>
<evidence type="ECO:0000256" key="1">
    <source>
        <dbReference type="ARBA" id="ARBA00004123"/>
    </source>
</evidence>
<comment type="subcellular location">
    <subcellularLocation>
        <location evidence="1">Nucleus</location>
    </subcellularLocation>
</comment>
<dbReference type="GO" id="GO:0070182">
    <property type="term" value="F:DNA polymerase binding"/>
    <property type="evidence" value="ECO:0007669"/>
    <property type="project" value="TreeGrafter"/>
</dbReference>
<evidence type="ECO:0000256" key="4">
    <source>
        <dbReference type="ARBA" id="ARBA00023242"/>
    </source>
</evidence>
<feature type="compositionally biased region" description="Basic and acidic residues" evidence="6">
    <location>
        <begin position="1314"/>
        <end position="1323"/>
    </location>
</feature>
<dbReference type="Pfam" id="PF14631">
    <property type="entry name" value="FancD2"/>
    <property type="match status" value="3"/>
</dbReference>
<evidence type="ECO:0000313" key="7">
    <source>
        <dbReference type="EMBL" id="OAO14628.1"/>
    </source>
</evidence>
<gene>
    <name evidence="7" type="ORF">AV274_3671</name>
</gene>
<evidence type="ECO:0000256" key="5">
    <source>
        <dbReference type="ARBA" id="ARBA00093456"/>
    </source>
</evidence>
<feature type="compositionally biased region" description="Acidic residues" evidence="6">
    <location>
        <begin position="1325"/>
        <end position="1337"/>
    </location>
</feature>
<accession>A0A196SC96</accession>
<dbReference type="GO" id="GO:1990918">
    <property type="term" value="P:double-strand break repair involved in meiotic recombination"/>
    <property type="evidence" value="ECO:0007669"/>
    <property type="project" value="TreeGrafter"/>
</dbReference>
<evidence type="ECO:0000256" key="3">
    <source>
        <dbReference type="ARBA" id="ARBA00022843"/>
    </source>
</evidence>
<dbReference type="OrthoDB" id="27031at2759"/>
<feature type="compositionally biased region" description="Polar residues" evidence="6">
    <location>
        <begin position="471"/>
        <end position="481"/>
    </location>
</feature>
<dbReference type="GO" id="GO:0031573">
    <property type="term" value="P:mitotic intra-S DNA damage checkpoint signaling"/>
    <property type="evidence" value="ECO:0007669"/>
    <property type="project" value="TreeGrafter"/>
</dbReference>
<reference evidence="7 8" key="1">
    <citation type="submission" date="2016-05" db="EMBL/GenBank/DDBJ databases">
        <title>Nuclear genome of Blastocystis sp. subtype 1 NandII.</title>
        <authorList>
            <person name="Gentekaki E."/>
            <person name="Curtis B."/>
            <person name="Stairs C."/>
            <person name="Eme L."/>
            <person name="Herman E."/>
            <person name="Klimes V."/>
            <person name="Arias M.C."/>
            <person name="Elias M."/>
            <person name="Hilliou F."/>
            <person name="Klute M."/>
            <person name="Malik S.-B."/>
            <person name="Pightling A."/>
            <person name="Rachubinski R."/>
            <person name="Salas D."/>
            <person name="Schlacht A."/>
            <person name="Suga H."/>
            <person name="Archibald J."/>
            <person name="Ball S.G."/>
            <person name="Clark G."/>
            <person name="Dacks J."/>
            <person name="Van Der Giezen M."/>
            <person name="Tsaousis A."/>
            <person name="Roger A."/>
        </authorList>
    </citation>
    <scope>NUCLEOTIDE SEQUENCE [LARGE SCALE GENOMIC DNA]</scope>
    <source>
        <strain evidence="8">ATCC 50177 / NandII</strain>
    </source>
</reference>